<comment type="caution">
    <text evidence="1">The sequence shown here is derived from an EMBL/GenBank/DDBJ whole genome shotgun (WGS) entry which is preliminary data.</text>
</comment>
<proteinExistence type="predicted"/>
<dbReference type="Proteomes" id="UP000326380">
    <property type="component" value="Unassembled WGS sequence"/>
</dbReference>
<keyword evidence="2" id="KW-1185">Reference proteome</keyword>
<organism evidence="1 2">
    <name type="scientific">Hymenobacter busanensis</name>
    <dbReference type="NCBI Taxonomy" id="2607656"/>
    <lineage>
        <taxon>Bacteria</taxon>
        <taxon>Pseudomonadati</taxon>
        <taxon>Bacteroidota</taxon>
        <taxon>Cytophagia</taxon>
        <taxon>Cytophagales</taxon>
        <taxon>Hymenobacteraceae</taxon>
        <taxon>Hymenobacter</taxon>
    </lineage>
</organism>
<dbReference type="AlphaFoldDB" id="A0A7L4ZX05"/>
<reference evidence="1 2" key="1">
    <citation type="submission" date="2019-09" db="EMBL/GenBank/DDBJ databases">
        <title>Genome sequence of Hymenobacter sp. M3.</title>
        <authorList>
            <person name="Srinivasan S."/>
        </authorList>
    </citation>
    <scope>NUCLEOTIDE SEQUENCE [LARGE SCALE GENOMIC DNA]</scope>
    <source>
        <strain evidence="1 2">M3</strain>
    </source>
</reference>
<name>A0A7L4ZX05_9BACT</name>
<evidence type="ECO:0000313" key="1">
    <source>
        <dbReference type="EMBL" id="KAA9339491.1"/>
    </source>
</evidence>
<gene>
    <name evidence="1" type="ORF">F0P96_02410</name>
</gene>
<evidence type="ECO:0000313" key="2">
    <source>
        <dbReference type="Proteomes" id="UP000326380"/>
    </source>
</evidence>
<dbReference type="EMBL" id="VTWU01000001">
    <property type="protein sequence ID" value="KAA9339491.1"/>
    <property type="molecule type" value="Genomic_DNA"/>
</dbReference>
<protein>
    <submittedName>
        <fullName evidence="1">Uncharacterized protein</fullName>
    </submittedName>
</protein>
<accession>A0A7L4ZX05</accession>
<sequence>MRRDKMYERLSFSSDYTVEDWNALIKMVFSEYFVSDALLKKNKEILRTEIVNYVKFVNKKEFIDLFNWIYSVFKECILLDKSASVKMLSDSFNEIGDTDSRWMMNVLTQPDVSQFSERDKIAFYFKAMDEVLEGCFKPRFKLFDKFVAFKIRQVVADNSSVDFGKLINDFSSQFRVDADLLLKDPIASISISQWRNIAAHKSYAINKTDVVVKYGKPNQRSVTLSVEDFYKVFYWSQDVYTVIRLAEVLVYLNYMTEVVAELGGSDKIRVRFEASLLNLIHNMQIVGFEFVATEERSNLFCLVVKSKIGFNLQDSLFHASQCLDQLCCAVYDDDFVRDNYQKTKISVIDRETSKIASAIMSIETALEMVYGKIDLEQYLDKMEFEFPDQA</sequence>